<dbReference type="Pfam" id="PF04926">
    <property type="entry name" value="PAP_RNA-bind"/>
    <property type="match status" value="1"/>
</dbReference>
<dbReference type="InterPro" id="IPR007010">
    <property type="entry name" value="PolA_pol_RNA-bd_dom"/>
</dbReference>
<evidence type="ECO:0000256" key="1">
    <source>
        <dbReference type="SAM" id="MobiDB-lite"/>
    </source>
</evidence>
<dbReference type="AlphaFoldDB" id="A0A0C2TSS5"/>
<sequence>MWEKYDEASMGIVVRHIKSISLPDTVFEPGERPAKGAQKRTKTSSKANNSPDLPNRQPRSFYTPPVEMLKSQQRT</sequence>
<dbReference type="Proteomes" id="UP000054549">
    <property type="component" value="Unassembled WGS sequence"/>
</dbReference>
<proteinExistence type="predicted"/>
<dbReference type="InParanoid" id="A0A0C2TSS5"/>
<evidence type="ECO:0000313" key="4">
    <source>
        <dbReference type="Proteomes" id="UP000054549"/>
    </source>
</evidence>
<evidence type="ECO:0000313" key="3">
    <source>
        <dbReference type="EMBL" id="KIL70349.1"/>
    </source>
</evidence>
<dbReference type="HOGENOM" id="CLU_2670572_0_0_1"/>
<feature type="compositionally biased region" description="Polar residues" evidence="1">
    <location>
        <begin position="44"/>
        <end position="60"/>
    </location>
</feature>
<organism evidence="3 4">
    <name type="scientific">Amanita muscaria (strain Koide BX008)</name>
    <dbReference type="NCBI Taxonomy" id="946122"/>
    <lineage>
        <taxon>Eukaryota</taxon>
        <taxon>Fungi</taxon>
        <taxon>Dikarya</taxon>
        <taxon>Basidiomycota</taxon>
        <taxon>Agaricomycotina</taxon>
        <taxon>Agaricomycetes</taxon>
        <taxon>Agaricomycetidae</taxon>
        <taxon>Agaricales</taxon>
        <taxon>Pluteineae</taxon>
        <taxon>Amanitaceae</taxon>
        <taxon>Amanita</taxon>
    </lineage>
</organism>
<dbReference type="EMBL" id="KN818224">
    <property type="protein sequence ID" value="KIL70349.1"/>
    <property type="molecule type" value="Genomic_DNA"/>
</dbReference>
<gene>
    <name evidence="3" type="ORF">M378DRAFT_618686</name>
</gene>
<name>A0A0C2TSS5_AMAMK</name>
<reference evidence="3 4" key="1">
    <citation type="submission" date="2014-04" db="EMBL/GenBank/DDBJ databases">
        <title>Evolutionary Origins and Diversification of the Mycorrhizal Mutualists.</title>
        <authorList>
            <consortium name="DOE Joint Genome Institute"/>
            <consortium name="Mycorrhizal Genomics Consortium"/>
            <person name="Kohler A."/>
            <person name="Kuo A."/>
            <person name="Nagy L.G."/>
            <person name="Floudas D."/>
            <person name="Copeland A."/>
            <person name="Barry K.W."/>
            <person name="Cichocki N."/>
            <person name="Veneault-Fourrey C."/>
            <person name="LaButti K."/>
            <person name="Lindquist E.A."/>
            <person name="Lipzen A."/>
            <person name="Lundell T."/>
            <person name="Morin E."/>
            <person name="Murat C."/>
            <person name="Riley R."/>
            <person name="Ohm R."/>
            <person name="Sun H."/>
            <person name="Tunlid A."/>
            <person name="Henrissat B."/>
            <person name="Grigoriev I.V."/>
            <person name="Hibbett D.S."/>
            <person name="Martin F."/>
        </authorList>
    </citation>
    <scope>NUCLEOTIDE SEQUENCE [LARGE SCALE GENOMIC DNA]</scope>
    <source>
        <strain evidence="3 4">Koide BX008</strain>
    </source>
</reference>
<keyword evidence="4" id="KW-1185">Reference proteome</keyword>
<feature type="domain" description="Poly(A) polymerase RNA-binding" evidence="2">
    <location>
        <begin position="1"/>
        <end position="33"/>
    </location>
</feature>
<dbReference type="GO" id="GO:0003723">
    <property type="term" value="F:RNA binding"/>
    <property type="evidence" value="ECO:0007669"/>
    <property type="project" value="InterPro"/>
</dbReference>
<dbReference type="OrthoDB" id="10520802at2759"/>
<evidence type="ECO:0000259" key="2">
    <source>
        <dbReference type="Pfam" id="PF04926"/>
    </source>
</evidence>
<feature type="region of interest" description="Disordered" evidence="1">
    <location>
        <begin position="22"/>
        <end position="75"/>
    </location>
</feature>
<dbReference type="STRING" id="946122.A0A0C2TSS5"/>
<protein>
    <recommendedName>
        <fullName evidence="2">Poly(A) polymerase RNA-binding domain-containing protein</fullName>
    </recommendedName>
</protein>
<accession>A0A0C2TSS5</accession>